<proteinExistence type="predicted"/>
<gene>
    <name evidence="1" type="ORF">NDU88_006830</name>
</gene>
<evidence type="ECO:0000313" key="1">
    <source>
        <dbReference type="EMBL" id="KAJ1101766.1"/>
    </source>
</evidence>
<reference evidence="1" key="1">
    <citation type="journal article" date="2022" name="bioRxiv">
        <title>Sequencing and chromosome-scale assembly of the giantPleurodeles waltlgenome.</title>
        <authorList>
            <person name="Brown T."/>
            <person name="Elewa A."/>
            <person name="Iarovenko S."/>
            <person name="Subramanian E."/>
            <person name="Araus A.J."/>
            <person name="Petzold A."/>
            <person name="Susuki M."/>
            <person name="Suzuki K.-i.T."/>
            <person name="Hayashi T."/>
            <person name="Toyoda A."/>
            <person name="Oliveira C."/>
            <person name="Osipova E."/>
            <person name="Leigh N.D."/>
            <person name="Simon A."/>
            <person name="Yun M.H."/>
        </authorList>
    </citation>
    <scope>NUCLEOTIDE SEQUENCE</scope>
    <source>
        <strain evidence="1">20211129_DDA</strain>
        <tissue evidence="1">Liver</tissue>
    </source>
</reference>
<comment type="caution">
    <text evidence="1">The sequence shown here is derived from an EMBL/GenBank/DDBJ whole genome shotgun (WGS) entry which is preliminary data.</text>
</comment>
<dbReference type="AlphaFoldDB" id="A0AAV7MDC9"/>
<name>A0AAV7MDC9_PLEWA</name>
<organism evidence="1 2">
    <name type="scientific">Pleurodeles waltl</name>
    <name type="common">Iberian ribbed newt</name>
    <dbReference type="NCBI Taxonomy" id="8319"/>
    <lineage>
        <taxon>Eukaryota</taxon>
        <taxon>Metazoa</taxon>
        <taxon>Chordata</taxon>
        <taxon>Craniata</taxon>
        <taxon>Vertebrata</taxon>
        <taxon>Euteleostomi</taxon>
        <taxon>Amphibia</taxon>
        <taxon>Batrachia</taxon>
        <taxon>Caudata</taxon>
        <taxon>Salamandroidea</taxon>
        <taxon>Salamandridae</taxon>
        <taxon>Pleurodelinae</taxon>
        <taxon>Pleurodeles</taxon>
    </lineage>
</organism>
<dbReference type="EMBL" id="JANPWB010000014">
    <property type="protein sequence ID" value="KAJ1101766.1"/>
    <property type="molecule type" value="Genomic_DNA"/>
</dbReference>
<keyword evidence="2" id="KW-1185">Reference proteome</keyword>
<protein>
    <submittedName>
        <fullName evidence="1">Uncharacterized protein</fullName>
    </submittedName>
</protein>
<accession>A0AAV7MDC9</accession>
<evidence type="ECO:0000313" key="2">
    <source>
        <dbReference type="Proteomes" id="UP001066276"/>
    </source>
</evidence>
<sequence>MPSDICRSAYRSLAPAAAADIQPELLVLCGVHGLNLFVFCSDRLQARNFKLESEGETAASVLRPKKRKAEMYISGTQTSTGLRRTVRILQLLNAPCFVSKQRQSNIVIFVLFAELLVPADIRRR</sequence>
<dbReference type="Proteomes" id="UP001066276">
    <property type="component" value="Chromosome 10"/>
</dbReference>